<dbReference type="Proteomes" id="UP001159364">
    <property type="component" value="Linkage Group LG08"/>
</dbReference>
<reference evidence="1 2" key="1">
    <citation type="submission" date="2021-09" db="EMBL/GenBank/DDBJ databases">
        <title>Genomic insights and catalytic innovation underlie evolution of tropane alkaloids biosynthesis.</title>
        <authorList>
            <person name="Wang Y.-J."/>
            <person name="Tian T."/>
            <person name="Huang J.-P."/>
            <person name="Huang S.-X."/>
        </authorList>
    </citation>
    <scope>NUCLEOTIDE SEQUENCE [LARGE SCALE GENOMIC DNA]</scope>
    <source>
        <strain evidence="1">KIB-2018</strain>
        <tissue evidence="1">Leaf</tissue>
    </source>
</reference>
<comment type="caution">
    <text evidence="1">The sequence shown here is derived from an EMBL/GenBank/DDBJ whole genome shotgun (WGS) entry which is preliminary data.</text>
</comment>
<accession>A0AAV8UDY1</accession>
<proteinExistence type="predicted"/>
<evidence type="ECO:0000313" key="1">
    <source>
        <dbReference type="EMBL" id="KAJ8899686.1"/>
    </source>
</evidence>
<sequence>MQLVPYILVGGALKEQDASGFQINARNTKFQTHRTTSFLSSLSHSNLLSTICCFSCQLLLRRHHISHQPLHRGSGLFDVCVFKLRESLELLLRRHCRVQWLLKNRFEIRSYTSSG</sequence>
<protein>
    <submittedName>
        <fullName evidence="1">Uncharacterized protein</fullName>
    </submittedName>
</protein>
<organism evidence="1 2">
    <name type="scientific">Erythroxylum novogranatense</name>
    <dbReference type="NCBI Taxonomy" id="1862640"/>
    <lineage>
        <taxon>Eukaryota</taxon>
        <taxon>Viridiplantae</taxon>
        <taxon>Streptophyta</taxon>
        <taxon>Embryophyta</taxon>
        <taxon>Tracheophyta</taxon>
        <taxon>Spermatophyta</taxon>
        <taxon>Magnoliopsida</taxon>
        <taxon>eudicotyledons</taxon>
        <taxon>Gunneridae</taxon>
        <taxon>Pentapetalae</taxon>
        <taxon>rosids</taxon>
        <taxon>fabids</taxon>
        <taxon>Malpighiales</taxon>
        <taxon>Erythroxylaceae</taxon>
        <taxon>Erythroxylum</taxon>
    </lineage>
</organism>
<name>A0AAV8UDY1_9ROSI</name>
<evidence type="ECO:0000313" key="2">
    <source>
        <dbReference type="Proteomes" id="UP001159364"/>
    </source>
</evidence>
<dbReference type="AlphaFoldDB" id="A0AAV8UDY1"/>
<gene>
    <name evidence="1" type="ORF">K2173_019384</name>
</gene>
<keyword evidence="2" id="KW-1185">Reference proteome</keyword>
<dbReference type="EMBL" id="JAIWQS010000008">
    <property type="protein sequence ID" value="KAJ8899686.1"/>
    <property type="molecule type" value="Genomic_DNA"/>
</dbReference>